<name>A0ABM7NT39_9VIRU</name>
<dbReference type="RefSeq" id="YP_010841952.1">
    <property type="nucleotide sequence ID" value="NC_079139.1"/>
</dbReference>
<dbReference type="Proteomes" id="UP001321479">
    <property type="component" value="Segment"/>
</dbReference>
<sequence length="184" mass="20501">MSEDMYCGIGNIPKGKIRGTPEYCVQSNQVRYYGLEKIDKNLLVTAKGKTTNLVKEQLKLRGIEDEAKFLLKQIENIRVILDDEGAKESSRNQARKKKESLLVKRDKLVKKLKDQKKIVDAIEKKQEQEKKLNKKSSSGSKTSKSSKSSKSSSGSKTSKSSGSKSSSKSSSGSKTKKKFKGGFW</sequence>
<protein>
    <submittedName>
        <fullName evidence="2">Uncharacterized protein</fullName>
    </submittedName>
</protein>
<feature type="compositionally biased region" description="Basic residues" evidence="1">
    <location>
        <begin position="174"/>
        <end position="184"/>
    </location>
</feature>
<evidence type="ECO:0000313" key="3">
    <source>
        <dbReference type="Proteomes" id="UP001321479"/>
    </source>
</evidence>
<organism evidence="2 3">
    <name type="scientific">Cotonvirus japonicus</name>
    <dbReference type="NCBI Taxonomy" id="2811091"/>
    <lineage>
        <taxon>Viruses</taxon>
        <taxon>Varidnaviria</taxon>
        <taxon>Bamfordvirae</taxon>
        <taxon>Nucleocytoviricota</taxon>
        <taxon>Megaviricetes</taxon>
        <taxon>Imitervirales</taxon>
        <taxon>Mimiviridae</taxon>
        <taxon>Megamimivirinae</taxon>
        <taxon>Cotonvirus</taxon>
        <taxon>Cotonvirus japonicum</taxon>
    </lineage>
</organism>
<proteinExistence type="predicted"/>
<feature type="region of interest" description="Disordered" evidence="1">
    <location>
        <begin position="123"/>
        <end position="184"/>
    </location>
</feature>
<evidence type="ECO:0000313" key="2">
    <source>
        <dbReference type="EMBL" id="BCS83344.1"/>
    </source>
</evidence>
<dbReference type="EMBL" id="AP024483">
    <property type="protein sequence ID" value="BCS83344.1"/>
    <property type="molecule type" value="Genomic_DNA"/>
</dbReference>
<dbReference type="GeneID" id="80558549"/>
<keyword evidence="3" id="KW-1185">Reference proteome</keyword>
<feature type="compositionally biased region" description="Low complexity" evidence="1">
    <location>
        <begin position="135"/>
        <end position="173"/>
    </location>
</feature>
<accession>A0ABM7NT39</accession>
<reference evidence="2 3" key="1">
    <citation type="submission" date="2021-02" db="EMBL/GenBank/DDBJ databases">
        <title>Cotonvirus japonicus, which uses Golgi apparatus of host cells for its virion factory, phylogenetically links tailed tupanvirus and icosahedral mimivirus.</title>
        <authorList>
            <person name="Takahashi H."/>
            <person name="Fukaya S."/>
            <person name="Song C."/>
            <person name="Murata K."/>
            <person name="Takemura M."/>
        </authorList>
    </citation>
    <scope>NUCLEOTIDE SEQUENCE [LARGE SCALE GENOMIC DNA]</scope>
</reference>
<evidence type="ECO:0000256" key="1">
    <source>
        <dbReference type="SAM" id="MobiDB-lite"/>
    </source>
</evidence>